<reference evidence="2 3" key="1">
    <citation type="journal article" date="2024" name="BMC Genomics">
        <title>De novo assembly and annotation of Popillia japonica's genome with initial clues to its potential as an invasive pest.</title>
        <authorList>
            <person name="Cucini C."/>
            <person name="Boschi S."/>
            <person name="Funari R."/>
            <person name="Cardaioli E."/>
            <person name="Iannotti N."/>
            <person name="Marturano G."/>
            <person name="Paoli F."/>
            <person name="Bruttini M."/>
            <person name="Carapelli A."/>
            <person name="Frati F."/>
            <person name="Nardi F."/>
        </authorList>
    </citation>
    <scope>NUCLEOTIDE SEQUENCE [LARGE SCALE GENOMIC DNA]</scope>
    <source>
        <strain evidence="2">DMR45628</strain>
    </source>
</reference>
<feature type="region of interest" description="Disordered" evidence="1">
    <location>
        <begin position="125"/>
        <end position="162"/>
    </location>
</feature>
<sequence length="162" mass="18995">MITAVLIYNQSVHFSTGYTPFSLLYGPYDNLNAHEINLDRTIYENYNDKRKKEIMPFYEQLYHKQLEKGTKILNKRNMGKTDTVEVNELVVYFEKNKIRKSDPLYDKVNVSGVERNKVKGIRDKTKTNANIHVRKIKPSRKKFSSLQVRPPDDEPGPSSRRD</sequence>
<comment type="caution">
    <text evidence="2">The sequence shown here is derived from an EMBL/GenBank/DDBJ whole genome shotgun (WGS) entry which is preliminary data.</text>
</comment>
<gene>
    <name evidence="2" type="ORF">QE152_g33990</name>
</gene>
<evidence type="ECO:0000256" key="1">
    <source>
        <dbReference type="SAM" id="MobiDB-lite"/>
    </source>
</evidence>
<accession>A0AAW1IV04</accession>
<name>A0AAW1IV04_POPJA</name>
<organism evidence="2 3">
    <name type="scientific">Popillia japonica</name>
    <name type="common">Japanese beetle</name>
    <dbReference type="NCBI Taxonomy" id="7064"/>
    <lineage>
        <taxon>Eukaryota</taxon>
        <taxon>Metazoa</taxon>
        <taxon>Ecdysozoa</taxon>
        <taxon>Arthropoda</taxon>
        <taxon>Hexapoda</taxon>
        <taxon>Insecta</taxon>
        <taxon>Pterygota</taxon>
        <taxon>Neoptera</taxon>
        <taxon>Endopterygota</taxon>
        <taxon>Coleoptera</taxon>
        <taxon>Polyphaga</taxon>
        <taxon>Scarabaeiformia</taxon>
        <taxon>Scarabaeidae</taxon>
        <taxon>Rutelinae</taxon>
        <taxon>Popillia</taxon>
    </lineage>
</organism>
<keyword evidence="3" id="KW-1185">Reference proteome</keyword>
<dbReference type="Proteomes" id="UP001458880">
    <property type="component" value="Unassembled WGS sequence"/>
</dbReference>
<protein>
    <submittedName>
        <fullName evidence="2">Uncharacterized protein</fullName>
    </submittedName>
</protein>
<proteinExistence type="predicted"/>
<feature type="compositionally biased region" description="Basic residues" evidence="1">
    <location>
        <begin position="132"/>
        <end position="143"/>
    </location>
</feature>
<evidence type="ECO:0000313" key="2">
    <source>
        <dbReference type="EMBL" id="KAK9693726.1"/>
    </source>
</evidence>
<dbReference type="EMBL" id="JASPKY010000532">
    <property type="protein sequence ID" value="KAK9693726.1"/>
    <property type="molecule type" value="Genomic_DNA"/>
</dbReference>
<evidence type="ECO:0000313" key="3">
    <source>
        <dbReference type="Proteomes" id="UP001458880"/>
    </source>
</evidence>
<dbReference type="AlphaFoldDB" id="A0AAW1IV04"/>